<keyword evidence="6" id="KW-1185">Reference proteome</keyword>
<dbReference type="GO" id="GO:0055052">
    <property type="term" value="C:ATP-binding cassette (ABC) transporter complex, substrate-binding subunit-containing"/>
    <property type="evidence" value="ECO:0007669"/>
    <property type="project" value="TreeGrafter"/>
</dbReference>
<evidence type="ECO:0000256" key="4">
    <source>
        <dbReference type="SAM" id="SignalP"/>
    </source>
</evidence>
<dbReference type="GO" id="GO:1901982">
    <property type="term" value="F:maltose binding"/>
    <property type="evidence" value="ECO:0007669"/>
    <property type="project" value="TreeGrafter"/>
</dbReference>
<dbReference type="SUPFAM" id="SSF53850">
    <property type="entry name" value="Periplasmic binding protein-like II"/>
    <property type="match status" value="1"/>
</dbReference>
<organism evidence="5 6">
    <name type="scientific">Allostreptomyces psammosilenae</name>
    <dbReference type="NCBI Taxonomy" id="1892865"/>
    <lineage>
        <taxon>Bacteria</taxon>
        <taxon>Bacillati</taxon>
        <taxon>Actinomycetota</taxon>
        <taxon>Actinomycetes</taxon>
        <taxon>Kitasatosporales</taxon>
        <taxon>Streptomycetaceae</taxon>
        <taxon>Allostreptomyces</taxon>
    </lineage>
</organism>
<feature type="chain" id="PRO_5038820855" evidence="4">
    <location>
        <begin position="20"/>
        <end position="431"/>
    </location>
</feature>
<keyword evidence="2" id="KW-0813">Transport</keyword>
<gene>
    <name evidence="5" type="ORF">FHU37_002139</name>
</gene>
<protein>
    <submittedName>
        <fullName evidence="5">Arabinogalactan oligomer/maltooligosaccharide transport system substrate-binding protein</fullName>
    </submittedName>
</protein>
<evidence type="ECO:0000313" key="5">
    <source>
        <dbReference type="EMBL" id="NYI05196.1"/>
    </source>
</evidence>
<dbReference type="EMBL" id="JACBZD010000001">
    <property type="protein sequence ID" value="NYI05196.1"/>
    <property type="molecule type" value="Genomic_DNA"/>
</dbReference>
<dbReference type="AlphaFoldDB" id="A0A852ZRY3"/>
<feature type="signal peptide" evidence="4">
    <location>
        <begin position="1"/>
        <end position="19"/>
    </location>
</feature>
<comment type="caution">
    <text evidence="5">The sequence shown here is derived from an EMBL/GenBank/DDBJ whole genome shotgun (WGS) entry which is preliminary data.</text>
</comment>
<evidence type="ECO:0000313" key="6">
    <source>
        <dbReference type="Proteomes" id="UP000567795"/>
    </source>
</evidence>
<dbReference type="Gene3D" id="3.40.190.10">
    <property type="entry name" value="Periplasmic binding protein-like II"/>
    <property type="match status" value="2"/>
</dbReference>
<proteinExistence type="inferred from homology"/>
<dbReference type="GO" id="GO:0042956">
    <property type="term" value="P:maltodextrin transmembrane transport"/>
    <property type="evidence" value="ECO:0007669"/>
    <property type="project" value="TreeGrafter"/>
</dbReference>
<evidence type="ECO:0000256" key="1">
    <source>
        <dbReference type="ARBA" id="ARBA00008520"/>
    </source>
</evidence>
<dbReference type="InterPro" id="IPR006059">
    <property type="entry name" value="SBP"/>
</dbReference>
<reference evidence="5 6" key="1">
    <citation type="submission" date="2020-07" db="EMBL/GenBank/DDBJ databases">
        <title>Sequencing the genomes of 1000 actinobacteria strains.</title>
        <authorList>
            <person name="Klenk H.-P."/>
        </authorList>
    </citation>
    <scope>NUCLEOTIDE SEQUENCE [LARGE SCALE GENOMIC DNA]</scope>
    <source>
        <strain evidence="5 6">DSM 42178</strain>
    </source>
</reference>
<keyword evidence="3 4" id="KW-0732">Signal</keyword>
<sequence length="431" mass="45048">MRRIHLLGVVACLALTATACGGGDSGDGGNGGNGGNASADPASVSGTVTYWDTSDATNEAPVFEELIAQFEEQYPNIDVEYVNVPFDQAQNKFKTAAQSGDGAPDVIRAEVAWTPEFASLGYLAPLDGTPAMSNYEDYLAGPAATGVFDGVTYGVPQVTDTLALLYNREIFEQAGVEVPTTWEEMAQIAPTIKDKTGADATYLNPTGYYSLPFIYGEGGDLLDVEGQKITVNSPEAVAGWETMKSLIDEGVSVRPDLAQGYTNMQAAFGAGDVAMVIEGPWGVGQITSGEAFGGSTENLGIAPMPGGSAGAGTPVGGHNYAAYAGSDALDASYLFIEFMNSAESQTTLATELGLLPTRSSVYEADGVAENQLIADFKAVLDGAVARPSIPEAGLLFTPLDVNVPEMIGGEDPQKSLDDVAENYREFLTDWS</sequence>
<dbReference type="Proteomes" id="UP000567795">
    <property type="component" value="Unassembled WGS sequence"/>
</dbReference>
<dbReference type="GO" id="GO:0015768">
    <property type="term" value="P:maltose transport"/>
    <property type="evidence" value="ECO:0007669"/>
    <property type="project" value="TreeGrafter"/>
</dbReference>
<evidence type="ECO:0000256" key="3">
    <source>
        <dbReference type="ARBA" id="ARBA00022729"/>
    </source>
</evidence>
<comment type="similarity">
    <text evidence="1">Belongs to the bacterial solute-binding protein 1 family.</text>
</comment>
<dbReference type="RefSeq" id="WP_179813978.1">
    <property type="nucleotide sequence ID" value="NZ_JACBZD010000001.1"/>
</dbReference>
<accession>A0A852ZRY3</accession>
<name>A0A852ZRY3_9ACTN</name>
<evidence type="ECO:0000256" key="2">
    <source>
        <dbReference type="ARBA" id="ARBA00022448"/>
    </source>
</evidence>
<dbReference type="PROSITE" id="PS51257">
    <property type="entry name" value="PROKAR_LIPOPROTEIN"/>
    <property type="match status" value="1"/>
</dbReference>
<dbReference type="PANTHER" id="PTHR30061">
    <property type="entry name" value="MALTOSE-BINDING PERIPLASMIC PROTEIN"/>
    <property type="match status" value="1"/>
</dbReference>
<dbReference type="Pfam" id="PF13416">
    <property type="entry name" value="SBP_bac_8"/>
    <property type="match status" value="1"/>
</dbReference>
<dbReference type="PANTHER" id="PTHR30061:SF50">
    <property type="entry name" value="MALTOSE_MALTODEXTRIN-BINDING PERIPLASMIC PROTEIN"/>
    <property type="match status" value="1"/>
</dbReference>